<dbReference type="EC" id="2.3.1.20" evidence="5"/>
<dbReference type="GO" id="GO:0004144">
    <property type="term" value="F:diacylglycerol O-acyltransferase activity"/>
    <property type="evidence" value="ECO:0007669"/>
    <property type="project" value="UniProtKB-EC"/>
</dbReference>
<keyword evidence="10" id="KW-0256">Endoplasmic reticulum</keyword>
<gene>
    <name evidence="17" type="ORF">MSP1404_LOCUS8614</name>
</gene>
<evidence type="ECO:0000256" key="8">
    <source>
        <dbReference type="ARBA" id="ARBA00022692"/>
    </source>
</evidence>
<dbReference type="GO" id="GO:0019432">
    <property type="term" value="P:triglyceride biosynthetic process"/>
    <property type="evidence" value="ECO:0007669"/>
    <property type="project" value="TreeGrafter"/>
</dbReference>
<keyword evidence="7" id="KW-0808">Transferase</keyword>
<evidence type="ECO:0000256" key="15">
    <source>
        <dbReference type="SAM" id="MobiDB-lite"/>
    </source>
</evidence>
<evidence type="ECO:0000256" key="9">
    <source>
        <dbReference type="ARBA" id="ARBA00022798"/>
    </source>
</evidence>
<reference evidence="17" key="1">
    <citation type="submission" date="2021-01" db="EMBL/GenBank/DDBJ databases">
        <authorList>
            <person name="Corre E."/>
            <person name="Pelletier E."/>
            <person name="Niang G."/>
            <person name="Scheremetjew M."/>
            <person name="Finn R."/>
            <person name="Kale V."/>
            <person name="Holt S."/>
            <person name="Cochrane G."/>
            <person name="Meng A."/>
            <person name="Brown T."/>
            <person name="Cohen L."/>
        </authorList>
    </citation>
    <scope>NUCLEOTIDE SEQUENCE</scope>
    <source>
        <strain evidence="17">CCMP494</strain>
    </source>
</reference>
<dbReference type="PANTHER" id="PTHR12317">
    <property type="entry name" value="DIACYLGLYCEROL O-ACYLTRANSFERASE"/>
    <property type="match status" value="1"/>
</dbReference>
<name>A0A7S0KTZ8_MICPS</name>
<feature type="region of interest" description="Disordered" evidence="15">
    <location>
        <begin position="30"/>
        <end position="54"/>
    </location>
</feature>
<dbReference type="InterPro" id="IPR007130">
    <property type="entry name" value="DAGAT"/>
</dbReference>
<comment type="pathway">
    <text evidence="3">Lipid metabolism.</text>
</comment>
<dbReference type="AlphaFoldDB" id="A0A7S0KTZ8"/>
<evidence type="ECO:0000256" key="6">
    <source>
        <dbReference type="ARBA" id="ARBA00022516"/>
    </source>
</evidence>
<dbReference type="Pfam" id="PF03982">
    <property type="entry name" value="DAGAT"/>
    <property type="match status" value="1"/>
</dbReference>
<evidence type="ECO:0000256" key="11">
    <source>
        <dbReference type="ARBA" id="ARBA00022989"/>
    </source>
</evidence>
<evidence type="ECO:0000256" key="12">
    <source>
        <dbReference type="ARBA" id="ARBA00023098"/>
    </source>
</evidence>
<keyword evidence="14" id="KW-0012">Acyltransferase</keyword>
<keyword evidence="13 16" id="KW-0472">Membrane</keyword>
<keyword evidence="6" id="KW-0444">Lipid biosynthesis</keyword>
<organism evidence="17">
    <name type="scientific">Micromonas pusilla</name>
    <name type="common">Picoplanktonic green alga</name>
    <name type="synonym">Chromulina pusilla</name>
    <dbReference type="NCBI Taxonomy" id="38833"/>
    <lineage>
        <taxon>Eukaryota</taxon>
        <taxon>Viridiplantae</taxon>
        <taxon>Chlorophyta</taxon>
        <taxon>Mamiellophyceae</taxon>
        <taxon>Mamiellales</taxon>
        <taxon>Mamiellaceae</taxon>
        <taxon>Micromonas</taxon>
    </lineage>
</organism>
<feature type="transmembrane region" description="Helical" evidence="16">
    <location>
        <begin position="158"/>
        <end position="177"/>
    </location>
</feature>
<dbReference type="PANTHER" id="PTHR12317:SF0">
    <property type="entry name" value="ACYLTRANSFERASE"/>
    <property type="match status" value="1"/>
</dbReference>
<evidence type="ECO:0000256" key="5">
    <source>
        <dbReference type="ARBA" id="ARBA00013244"/>
    </source>
</evidence>
<keyword evidence="9" id="KW-0319">Glycerol metabolism</keyword>
<sequence>MAERATGLGLVNRRGVAAKEKFGTIVEDAPNVNHVSGSGAGSTPTSSGDGSVANGEPGTFGYKIQEFDSASSLGSLADKVAEFVTPERTPEKTPHRAVGACRLVPVDELPVARSGARALLISPKPEAHPALTLFPPRKLKLAGLLFWACTAELWRRLLGWYFLPFGLYFASLVHPAFSPSAHRTMRGQHASQVGLVVMIYAFLLSALLVYPNYFLFCAHPWVRAGFIGYITWYVFVDYATPESGGRFLPWTRRLPFWNKLADYFPVRLHKSCDLDPAGNYLFGYHPHGIIGVGALITFATNATGFEQAFPGLDLRLLTLAINFMFPFTREVLMALGINSVTRASVQKNLTRAPGASVAIVVGGAAEALDARPGWAVLTLARRKGFVKMALKTGASLVPVFAFGENDIFEQMDNPEGSPLRRFQLWMKQLIGVTPPAFYGRSLSGGVLRRMFRSGKGPMPKRESIEVVVGHPIPCPKIAEPTLRQIDEYHALYLSSLKELYDTHRRLFHKLKRAGSHDDLHARVSKMKEIKFS</sequence>
<evidence type="ECO:0000313" key="17">
    <source>
        <dbReference type="EMBL" id="CAD8591210.1"/>
    </source>
</evidence>
<dbReference type="CDD" id="cd07987">
    <property type="entry name" value="LPLAT_MGAT-like"/>
    <property type="match status" value="1"/>
</dbReference>
<accession>A0A7S0KTZ8</accession>
<keyword evidence="11 16" id="KW-1133">Transmembrane helix</keyword>
<evidence type="ECO:0000256" key="4">
    <source>
        <dbReference type="ARBA" id="ARBA00005420"/>
    </source>
</evidence>
<comment type="similarity">
    <text evidence="4">Belongs to the diacylglycerol acyltransferase family.</text>
</comment>
<evidence type="ECO:0000256" key="7">
    <source>
        <dbReference type="ARBA" id="ARBA00022679"/>
    </source>
</evidence>
<evidence type="ECO:0000256" key="13">
    <source>
        <dbReference type="ARBA" id="ARBA00023136"/>
    </source>
</evidence>
<feature type="compositionally biased region" description="Low complexity" evidence="15">
    <location>
        <begin position="41"/>
        <end position="51"/>
    </location>
</feature>
<comment type="pathway">
    <text evidence="2">Glycerolipid metabolism; triacylglycerol biosynthesis.</text>
</comment>
<keyword evidence="12" id="KW-0443">Lipid metabolism</keyword>
<proteinExistence type="inferred from homology"/>
<evidence type="ECO:0000256" key="3">
    <source>
        <dbReference type="ARBA" id="ARBA00005189"/>
    </source>
</evidence>
<dbReference type="GO" id="GO:0006071">
    <property type="term" value="P:glycerol metabolic process"/>
    <property type="evidence" value="ECO:0007669"/>
    <property type="project" value="UniProtKB-KW"/>
</dbReference>
<dbReference type="EMBL" id="HBEV01011145">
    <property type="protein sequence ID" value="CAD8591210.1"/>
    <property type="molecule type" value="Transcribed_RNA"/>
</dbReference>
<evidence type="ECO:0000256" key="16">
    <source>
        <dbReference type="SAM" id="Phobius"/>
    </source>
</evidence>
<feature type="transmembrane region" description="Helical" evidence="16">
    <location>
        <begin position="189"/>
        <end position="210"/>
    </location>
</feature>
<evidence type="ECO:0000256" key="2">
    <source>
        <dbReference type="ARBA" id="ARBA00004771"/>
    </source>
</evidence>
<evidence type="ECO:0000256" key="1">
    <source>
        <dbReference type="ARBA" id="ARBA00004477"/>
    </source>
</evidence>
<evidence type="ECO:0000256" key="10">
    <source>
        <dbReference type="ARBA" id="ARBA00022824"/>
    </source>
</evidence>
<comment type="subcellular location">
    <subcellularLocation>
        <location evidence="1">Endoplasmic reticulum membrane</location>
        <topology evidence="1">Multi-pass membrane protein</topology>
    </subcellularLocation>
</comment>
<keyword evidence="8 16" id="KW-0812">Transmembrane</keyword>
<evidence type="ECO:0000256" key="14">
    <source>
        <dbReference type="ARBA" id="ARBA00023315"/>
    </source>
</evidence>
<protein>
    <recommendedName>
        <fullName evidence="5">diacylglycerol O-acyltransferase</fullName>
        <ecNumber evidence="5">2.3.1.20</ecNumber>
    </recommendedName>
</protein>
<dbReference type="GO" id="GO:0005789">
    <property type="term" value="C:endoplasmic reticulum membrane"/>
    <property type="evidence" value="ECO:0007669"/>
    <property type="project" value="UniProtKB-SubCell"/>
</dbReference>